<dbReference type="Proteomes" id="UP001596047">
    <property type="component" value="Unassembled WGS sequence"/>
</dbReference>
<organism evidence="2 3">
    <name type="scientific">Paenibacillus solisilvae</name>
    <dbReference type="NCBI Taxonomy" id="2486751"/>
    <lineage>
        <taxon>Bacteria</taxon>
        <taxon>Bacillati</taxon>
        <taxon>Bacillota</taxon>
        <taxon>Bacilli</taxon>
        <taxon>Bacillales</taxon>
        <taxon>Paenibacillaceae</taxon>
        <taxon>Paenibacillus</taxon>
    </lineage>
</organism>
<proteinExistence type="predicted"/>
<dbReference type="RefSeq" id="WP_379190067.1">
    <property type="nucleotide sequence ID" value="NZ_JBHSOW010000076.1"/>
</dbReference>
<reference evidence="3" key="1">
    <citation type="journal article" date="2019" name="Int. J. Syst. Evol. Microbiol.">
        <title>The Global Catalogue of Microorganisms (GCM) 10K type strain sequencing project: providing services to taxonomists for standard genome sequencing and annotation.</title>
        <authorList>
            <consortium name="The Broad Institute Genomics Platform"/>
            <consortium name="The Broad Institute Genome Sequencing Center for Infectious Disease"/>
            <person name="Wu L."/>
            <person name="Ma J."/>
        </authorList>
    </citation>
    <scope>NUCLEOTIDE SEQUENCE [LARGE SCALE GENOMIC DNA]</scope>
    <source>
        <strain evidence="3">CGMCC 1.3240</strain>
    </source>
</reference>
<evidence type="ECO:0000256" key="1">
    <source>
        <dbReference type="SAM" id="Phobius"/>
    </source>
</evidence>
<evidence type="ECO:0000313" key="2">
    <source>
        <dbReference type="EMBL" id="MFC5651442.1"/>
    </source>
</evidence>
<comment type="caution">
    <text evidence="2">The sequence shown here is derived from an EMBL/GenBank/DDBJ whole genome shotgun (WGS) entry which is preliminary data.</text>
</comment>
<gene>
    <name evidence="2" type="ORF">ACFPYJ_20465</name>
</gene>
<keyword evidence="1" id="KW-0812">Transmembrane</keyword>
<evidence type="ECO:0000313" key="3">
    <source>
        <dbReference type="Proteomes" id="UP001596047"/>
    </source>
</evidence>
<feature type="transmembrane region" description="Helical" evidence="1">
    <location>
        <begin position="7"/>
        <end position="27"/>
    </location>
</feature>
<feature type="transmembrane region" description="Helical" evidence="1">
    <location>
        <begin position="39"/>
        <end position="57"/>
    </location>
</feature>
<accession>A0ABW0W0F5</accession>
<keyword evidence="1" id="KW-1133">Transmembrane helix</keyword>
<keyword evidence="1" id="KW-0472">Membrane</keyword>
<keyword evidence="3" id="KW-1185">Reference proteome</keyword>
<evidence type="ECO:0008006" key="4">
    <source>
        <dbReference type="Google" id="ProtNLM"/>
    </source>
</evidence>
<name>A0ABW0W0F5_9BACL</name>
<dbReference type="EMBL" id="JBHSOW010000076">
    <property type="protein sequence ID" value="MFC5651442.1"/>
    <property type="molecule type" value="Genomic_DNA"/>
</dbReference>
<protein>
    <recommendedName>
        <fullName evidence="4">DUF5668 domain-containing protein</fullName>
    </recommendedName>
</protein>
<feature type="transmembrane region" description="Helical" evidence="1">
    <location>
        <begin position="69"/>
        <end position="89"/>
    </location>
</feature>
<sequence length="220" mass="24611">MKRWRVGTLSMGLSLILIGITLMISTWSQETAIDTLLKWWPVVFILLGLEIVVFIALKNKEQPVIHYDIFSILFVGVLCCICAGFALAASSGLTRELQYALGSEDRTFDIPAVEQPVPAKVTRIVVETHGTMPKIDKIGTREVHLFGSYRIRHNRDEKNAPLKADDITSILTIDQTMYISIKELPQRIGLNESSPSASLTMAFPRDVSVEVRDANDERIP</sequence>